<dbReference type="GO" id="GO:0004527">
    <property type="term" value="F:exonuclease activity"/>
    <property type="evidence" value="ECO:0007669"/>
    <property type="project" value="UniProtKB-KW"/>
</dbReference>
<evidence type="ECO:0000313" key="12">
    <source>
        <dbReference type="Proteomes" id="UP000035681"/>
    </source>
</evidence>
<protein>
    <submittedName>
        <fullName evidence="14">PLD phosphodiesterase domain-containing protein</fullName>
    </submittedName>
    <submittedName>
        <fullName evidence="13">Tyrosyl-DNA phosphodiesterase</fullName>
    </submittedName>
</protein>
<comment type="subcellular location">
    <subcellularLocation>
        <location evidence="1">Nucleus</location>
    </subcellularLocation>
</comment>
<dbReference type="AlphaFoldDB" id="A0A0K0EKK2"/>
<evidence type="ECO:0000256" key="6">
    <source>
        <dbReference type="ARBA" id="ARBA00022839"/>
    </source>
</evidence>
<dbReference type="InterPro" id="IPR010347">
    <property type="entry name" value="Tdp1"/>
</dbReference>
<dbReference type="WBParaSite" id="TCONS_00007256.p1">
    <property type="protein sequence ID" value="TCONS_00007256.p1"/>
    <property type="gene ID" value="XLOC_005297"/>
</dbReference>
<dbReference type="GO" id="GO:0003697">
    <property type="term" value="F:single-stranded DNA binding"/>
    <property type="evidence" value="ECO:0007669"/>
    <property type="project" value="TreeGrafter"/>
</dbReference>
<dbReference type="Proteomes" id="UP000035681">
    <property type="component" value="Unplaced"/>
</dbReference>
<evidence type="ECO:0000256" key="1">
    <source>
        <dbReference type="ARBA" id="ARBA00004123"/>
    </source>
</evidence>
<dbReference type="WBParaSite" id="SSTP_0000999600.1">
    <property type="protein sequence ID" value="SSTP_0000999600.1"/>
    <property type="gene ID" value="SSTP_0000999600"/>
</dbReference>
<keyword evidence="3" id="KW-0540">Nuclease</keyword>
<evidence type="ECO:0000256" key="10">
    <source>
        <dbReference type="PIRSR" id="PIRSR610347-2"/>
    </source>
</evidence>
<evidence type="ECO:0000313" key="14">
    <source>
        <dbReference type="WBParaSite" id="TCONS_00007256.p1"/>
    </source>
</evidence>
<dbReference type="GO" id="GO:0006281">
    <property type="term" value="P:DNA repair"/>
    <property type="evidence" value="ECO:0007669"/>
    <property type="project" value="UniProtKB-KW"/>
</dbReference>
<keyword evidence="4" id="KW-0227">DNA damage</keyword>
<accession>A0A0K0EKK2</accession>
<evidence type="ECO:0000256" key="8">
    <source>
        <dbReference type="ARBA" id="ARBA00023242"/>
    </source>
</evidence>
<feature type="site" description="Interaction with DNA" evidence="11">
    <location>
        <position position="372"/>
    </location>
</feature>
<sequence>MDEEPVLKRARIKYEEGSDIKILEGMYLNKIKGIPSNDKYKSIHIKDLINNIHPQKSIFFTFYYENDFFNEIYEDHRSGMDNITLIIGVDRNIIRKVREEEENINDNIRKRYVPMEAYSTHHTKLSIFFGEDKKPHIVIGSANLNSDEWDNITQALYYVIGKEKSEGYRSEDDFFLADLIQYFETGYKNQIFYEEIIQPLIEELKVWSFLHIKDRLIFSIYGSKIPKFMKDFGMNKIKLLLEGNKEKLGLISYFVIQCSSIGFIGTSEKKWLVDSFLKSLTNEGLNSLDKLKIIYPSLDDVRNSINGYGSGYLFPYSVRNKEKQGKYIDPCLHRWSSETLKRTRYLPHIKTYTAFDSNNKPIYQFIGSQNLSKAAWGEIDGYGTFTMKNYELGIFTFDEKSMIVPYDIPLVKYQSDQKIWTMNENHTEVDCHGCKYIIE</sequence>
<feature type="binding site" evidence="10">
    <location>
        <position position="350"/>
    </location>
    <ligand>
        <name>substrate</name>
    </ligand>
</feature>
<feature type="active site" description="Proton donor/acceptor" evidence="9">
    <location>
        <position position="348"/>
    </location>
</feature>
<comment type="similarity">
    <text evidence="2">Belongs to the tyrosyl-DNA phosphodiesterase family.</text>
</comment>
<keyword evidence="6" id="KW-0269">Exonuclease</keyword>
<feature type="binding site" evidence="10">
    <location>
        <position position="124"/>
    </location>
    <ligand>
        <name>substrate</name>
    </ligand>
</feature>
<evidence type="ECO:0000256" key="4">
    <source>
        <dbReference type="ARBA" id="ARBA00022763"/>
    </source>
</evidence>
<organism evidence="13">
    <name type="scientific">Strongyloides stercoralis</name>
    <name type="common">Threadworm</name>
    <dbReference type="NCBI Taxonomy" id="6248"/>
    <lineage>
        <taxon>Eukaryota</taxon>
        <taxon>Metazoa</taxon>
        <taxon>Ecdysozoa</taxon>
        <taxon>Nematoda</taxon>
        <taxon>Chromadorea</taxon>
        <taxon>Rhabditida</taxon>
        <taxon>Tylenchina</taxon>
        <taxon>Panagrolaimomorpha</taxon>
        <taxon>Strongyloidoidea</taxon>
        <taxon>Strongyloididae</taxon>
        <taxon>Strongyloides</taxon>
    </lineage>
</organism>
<keyword evidence="7" id="KW-0234">DNA repair</keyword>
<name>A0A0K0EKK2_STRER</name>
<reference evidence="13" key="1">
    <citation type="submission" date="2015-08" db="UniProtKB">
        <authorList>
            <consortium name="WormBaseParasite"/>
        </authorList>
    </citation>
    <scope>IDENTIFICATION</scope>
</reference>
<evidence type="ECO:0000256" key="5">
    <source>
        <dbReference type="ARBA" id="ARBA00022801"/>
    </source>
</evidence>
<evidence type="ECO:0000256" key="11">
    <source>
        <dbReference type="PIRSR" id="PIRSR610347-3"/>
    </source>
</evidence>
<evidence type="ECO:0000256" key="2">
    <source>
        <dbReference type="ARBA" id="ARBA00010205"/>
    </source>
</evidence>
<evidence type="ECO:0000256" key="7">
    <source>
        <dbReference type="ARBA" id="ARBA00023204"/>
    </source>
</evidence>
<dbReference type="Pfam" id="PF06087">
    <property type="entry name" value="Tyr-DNA_phospho"/>
    <property type="match status" value="1"/>
</dbReference>
<dbReference type="Gene3D" id="3.30.870.10">
    <property type="entry name" value="Endonuclease Chain A"/>
    <property type="match status" value="2"/>
</dbReference>
<dbReference type="GO" id="GO:0003690">
    <property type="term" value="F:double-stranded DNA binding"/>
    <property type="evidence" value="ECO:0007669"/>
    <property type="project" value="TreeGrafter"/>
</dbReference>
<evidence type="ECO:0000256" key="3">
    <source>
        <dbReference type="ARBA" id="ARBA00022722"/>
    </source>
</evidence>
<dbReference type="GO" id="GO:0005634">
    <property type="term" value="C:nucleus"/>
    <property type="evidence" value="ECO:0007669"/>
    <property type="project" value="UniProtKB-SubCell"/>
</dbReference>
<feature type="active site" description="Nucleophile" evidence="9">
    <location>
        <position position="122"/>
    </location>
</feature>
<proteinExistence type="inferred from homology"/>
<dbReference type="PANTHER" id="PTHR12415">
    <property type="entry name" value="TYROSYL-DNA PHOSPHODIESTERASE 1"/>
    <property type="match status" value="1"/>
</dbReference>
<evidence type="ECO:0000313" key="13">
    <source>
        <dbReference type="WBParaSite" id="SSTP_0000999600.1"/>
    </source>
</evidence>
<keyword evidence="8" id="KW-0539">Nucleus</keyword>
<evidence type="ECO:0000256" key="9">
    <source>
        <dbReference type="PIRSR" id="PIRSR610347-1"/>
    </source>
</evidence>
<dbReference type="PANTHER" id="PTHR12415:SF0">
    <property type="entry name" value="TYROSYL-DNA PHOSPHODIESTERASE 1"/>
    <property type="match status" value="1"/>
</dbReference>
<dbReference type="SUPFAM" id="SSF56024">
    <property type="entry name" value="Phospholipase D/nuclease"/>
    <property type="match status" value="2"/>
</dbReference>
<keyword evidence="12" id="KW-1185">Reference proteome</keyword>
<dbReference type="GO" id="GO:0017005">
    <property type="term" value="F:3'-tyrosyl-DNA phosphodiesterase activity"/>
    <property type="evidence" value="ECO:0007669"/>
    <property type="project" value="TreeGrafter"/>
</dbReference>
<dbReference type="STRING" id="6248.A0A0K0EKK2"/>
<keyword evidence="5" id="KW-0378">Hydrolase</keyword>